<evidence type="ECO:0000313" key="25">
    <source>
        <dbReference type="EMBL" id="SDW20080.1"/>
    </source>
</evidence>
<dbReference type="InterPro" id="IPR008972">
    <property type="entry name" value="Cupredoxin"/>
</dbReference>
<evidence type="ECO:0000256" key="3">
    <source>
        <dbReference type="ARBA" id="ARBA00001974"/>
    </source>
</evidence>
<keyword evidence="17" id="KW-0534">Nitrate assimilation</keyword>
<evidence type="ECO:0000256" key="8">
    <source>
        <dbReference type="ARBA" id="ARBA00011882"/>
    </source>
</evidence>
<evidence type="ECO:0000256" key="4">
    <source>
        <dbReference type="ARBA" id="ARBA00004418"/>
    </source>
</evidence>
<dbReference type="InterPro" id="IPR002355">
    <property type="entry name" value="Cu_oxidase_Cu_BS"/>
</dbReference>
<evidence type="ECO:0000256" key="11">
    <source>
        <dbReference type="ARBA" id="ARBA00022723"/>
    </source>
</evidence>
<evidence type="ECO:0000256" key="7">
    <source>
        <dbReference type="ARBA" id="ARBA00011233"/>
    </source>
</evidence>
<keyword evidence="25" id="KW-0132">Cell division</keyword>
<keyword evidence="15" id="KW-0560">Oxidoreductase</keyword>
<dbReference type="Pfam" id="PF00394">
    <property type="entry name" value="Cu-oxidase"/>
    <property type="match status" value="1"/>
</dbReference>
<dbReference type="Pfam" id="PF07731">
    <property type="entry name" value="Cu-oxidase_2"/>
    <property type="match status" value="1"/>
</dbReference>
<dbReference type="InterPro" id="IPR011707">
    <property type="entry name" value="Cu-oxidase-like_N"/>
</dbReference>
<dbReference type="EMBL" id="FNNC01000001">
    <property type="protein sequence ID" value="SDW20080.1"/>
    <property type="molecule type" value="Genomic_DNA"/>
</dbReference>
<keyword evidence="10" id="KW-0285">Flavoprotein</keyword>
<feature type="region of interest" description="Disordered" evidence="21">
    <location>
        <begin position="200"/>
        <end position="225"/>
    </location>
</feature>
<dbReference type="STRING" id="1122204.SAMN05421781_0823"/>
<evidence type="ECO:0000256" key="6">
    <source>
        <dbReference type="ARBA" id="ARBA00010609"/>
    </source>
</evidence>
<comment type="pathway">
    <text evidence="5">Nitrogen metabolism; nitrate reduction (denitrification); dinitrogen from nitrate: step 2/4.</text>
</comment>
<feature type="domain" description="Plastocyanin-like" evidence="24">
    <location>
        <begin position="64"/>
        <end position="179"/>
    </location>
</feature>
<dbReference type="CDD" id="cd04202">
    <property type="entry name" value="CuRO_D2_2dMcoN_like"/>
    <property type="match status" value="1"/>
</dbReference>
<dbReference type="AlphaFoldDB" id="A0A1H2RLL0"/>
<evidence type="ECO:0000256" key="16">
    <source>
        <dbReference type="ARBA" id="ARBA00023008"/>
    </source>
</evidence>
<dbReference type="GO" id="GO:0050421">
    <property type="term" value="F:nitrite reductase (NO-forming) activity"/>
    <property type="evidence" value="ECO:0007669"/>
    <property type="project" value="UniProtKB-EC"/>
</dbReference>
<evidence type="ECO:0000256" key="10">
    <source>
        <dbReference type="ARBA" id="ARBA00022630"/>
    </source>
</evidence>
<reference evidence="25 26" key="1">
    <citation type="submission" date="2016-10" db="EMBL/GenBank/DDBJ databases">
        <authorList>
            <person name="de Groot N.N."/>
        </authorList>
    </citation>
    <scope>NUCLEOTIDE SEQUENCE [LARGE SCALE GENOMIC DNA]</scope>
    <source>
        <strain evidence="25 26">DSM 23126</strain>
    </source>
</reference>
<comment type="cofactor">
    <cofactor evidence="3">
        <name>FAD</name>
        <dbReference type="ChEBI" id="CHEBI:57692"/>
    </cofactor>
</comment>
<feature type="domain" description="Plastocyanin-like" evidence="22">
    <location>
        <begin position="214"/>
        <end position="309"/>
    </location>
</feature>
<dbReference type="RefSeq" id="WP_091611496.1">
    <property type="nucleotide sequence ID" value="NZ_FNNC01000001.1"/>
</dbReference>
<evidence type="ECO:0000259" key="24">
    <source>
        <dbReference type="Pfam" id="PF07732"/>
    </source>
</evidence>
<dbReference type="GO" id="GO:0051301">
    <property type="term" value="P:cell division"/>
    <property type="evidence" value="ECO:0007669"/>
    <property type="project" value="UniProtKB-KW"/>
</dbReference>
<evidence type="ECO:0000256" key="5">
    <source>
        <dbReference type="ARBA" id="ARBA00005127"/>
    </source>
</evidence>
<dbReference type="EC" id="1.7.2.1" evidence="8"/>
<comment type="similarity">
    <text evidence="6">Belongs to the multicopper oxidase family.</text>
</comment>
<feature type="compositionally biased region" description="Polar residues" evidence="21">
    <location>
        <begin position="347"/>
        <end position="356"/>
    </location>
</feature>
<evidence type="ECO:0000256" key="13">
    <source>
        <dbReference type="ARBA" id="ARBA00022764"/>
    </source>
</evidence>
<feature type="binding site" description="type 1 copper site" evidence="20">
    <location>
        <position position="116"/>
    </location>
    <ligand>
        <name>Cu cation</name>
        <dbReference type="ChEBI" id="CHEBI:23378"/>
        <label>1</label>
    </ligand>
</feature>
<dbReference type="InterPro" id="IPR001287">
    <property type="entry name" value="NO2-reductase_Cu"/>
</dbReference>
<evidence type="ECO:0000256" key="12">
    <source>
        <dbReference type="ARBA" id="ARBA00022737"/>
    </source>
</evidence>
<keyword evidence="26" id="KW-1185">Reference proteome</keyword>
<comment type="subunit">
    <text evidence="7">Homotrimer.</text>
</comment>
<dbReference type="InterPro" id="IPR011706">
    <property type="entry name" value="Cu-oxidase_C"/>
</dbReference>
<keyword evidence="16 20" id="KW-0186">Copper</keyword>
<dbReference type="PRINTS" id="PR00695">
    <property type="entry name" value="CUNO2RDTASE"/>
</dbReference>
<keyword evidence="25" id="KW-0167">Capsid protein</keyword>
<dbReference type="OrthoDB" id="9757546at2"/>
<gene>
    <name evidence="25" type="ORF">SAMN05421781_0823</name>
</gene>
<keyword evidence="14" id="KW-0274">FAD</keyword>
<dbReference type="CDD" id="cd13860">
    <property type="entry name" value="CuRO_1_2dMco_1"/>
    <property type="match status" value="1"/>
</dbReference>
<evidence type="ECO:0000259" key="23">
    <source>
        <dbReference type="Pfam" id="PF07731"/>
    </source>
</evidence>
<evidence type="ECO:0000256" key="21">
    <source>
        <dbReference type="SAM" id="MobiDB-lite"/>
    </source>
</evidence>
<keyword evidence="25" id="KW-0131">Cell cycle</keyword>
<feature type="compositionally biased region" description="Basic and acidic residues" evidence="21">
    <location>
        <begin position="212"/>
        <end position="225"/>
    </location>
</feature>
<dbReference type="SUPFAM" id="SSF49503">
    <property type="entry name" value="Cupredoxins"/>
    <property type="match status" value="3"/>
</dbReference>
<evidence type="ECO:0000259" key="22">
    <source>
        <dbReference type="Pfam" id="PF00394"/>
    </source>
</evidence>
<feature type="binding site" description="type 1 copper site" evidence="20">
    <location>
        <position position="156"/>
    </location>
    <ligand>
        <name>Cu cation</name>
        <dbReference type="ChEBI" id="CHEBI:23378"/>
        <label>1</label>
    </ligand>
</feature>
<name>A0A1H2RLL0_9BACI</name>
<comment type="cofactor">
    <cofactor evidence="1">
        <name>Cu(+)</name>
        <dbReference type="ChEBI" id="CHEBI:49552"/>
    </cofactor>
</comment>
<keyword evidence="25" id="KW-0946">Virion</keyword>
<dbReference type="GO" id="GO:0042128">
    <property type="term" value="P:nitrate assimilation"/>
    <property type="evidence" value="ECO:0007669"/>
    <property type="project" value="UniProtKB-KW"/>
</dbReference>
<comment type="cofactor">
    <cofactor evidence="2 20">
        <name>Cu(2+)</name>
        <dbReference type="ChEBI" id="CHEBI:29036"/>
    </cofactor>
</comment>
<dbReference type="GO" id="GO:0019333">
    <property type="term" value="P:denitrification pathway"/>
    <property type="evidence" value="ECO:0007669"/>
    <property type="project" value="UniProtKB-UniPathway"/>
</dbReference>
<evidence type="ECO:0000256" key="15">
    <source>
        <dbReference type="ARBA" id="ARBA00023002"/>
    </source>
</evidence>
<keyword evidence="13" id="KW-0574">Periplasm</keyword>
<dbReference type="InterPro" id="IPR001117">
    <property type="entry name" value="Cu-oxidase_2nd"/>
</dbReference>
<evidence type="ECO:0000313" key="26">
    <source>
        <dbReference type="Proteomes" id="UP000199488"/>
    </source>
</evidence>
<accession>A0A1H2RLL0</accession>
<sequence>MHRLWIGSALILGLIGIGIGSYLFFFSSGSGSLPDGVTRGGQSIASLETTNAADRPEKTFALTAEEKEWTIEEKESVEAWTYNGTVPGQELRVEQGDFVQVDLTNNLDVPVTIHWHGVNLANNMDGVPGLTQDAVQPGESFTYKFVAEDAGTYWYHSHQHSSKQVDKGLYGPLVIEDPEENGDYDVEETLMLDEWPVHQAKDGPASRQGMMESRRSGDGEADTKDLYDTFTVNGKAGEAIDPLEMEQGETARLRLVNAGFQQHQLAFPEGSAEVIAVDGEKTSSSGDSSANIVEIAPGERIDVAYTKQDQTPVFLGEPGDNEKARDMRIPVLPEGTSRSEAAMASPETETTARGADQSTDTILFDQVPEPDVSYTMDLSMGMDMGGGGMSFQINGRTFPDTPPIQVQDGDIVKVEIENNGSMNHPMHLHGHDFQIQSKDGTTLEQPGVKDLVHVKPGESYTIYFEANNQGEWLFHCHDNNHAELGMSTIVDYDSVYSPYDLGGDADNHPS</sequence>
<evidence type="ECO:0000256" key="2">
    <source>
        <dbReference type="ARBA" id="ARBA00001973"/>
    </source>
</evidence>
<dbReference type="Pfam" id="PF07732">
    <property type="entry name" value="Cu-oxidase_3"/>
    <property type="match status" value="1"/>
</dbReference>
<evidence type="ECO:0000256" key="18">
    <source>
        <dbReference type="ARBA" id="ARBA00032356"/>
    </source>
</evidence>
<organism evidence="25 26">
    <name type="scientific">Marinococcus luteus</name>
    <dbReference type="NCBI Taxonomy" id="1122204"/>
    <lineage>
        <taxon>Bacteria</taxon>
        <taxon>Bacillati</taxon>
        <taxon>Bacillota</taxon>
        <taxon>Bacilli</taxon>
        <taxon>Bacillales</taxon>
        <taxon>Bacillaceae</taxon>
        <taxon>Marinococcus</taxon>
    </lineage>
</organism>
<keyword evidence="12" id="KW-0677">Repeat</keyword>
<evidence type="ECO:0000256" key="14">
    <source>
        <dbReference type="ARBA" id="ARBA00022827"/>
    </source>
</evidence>
<evidence type="ECO:0000256" key="9">
    <source>
        <dbReference type="ARBA" id="ARBA00017290"/>
    </source>
</evidence>
<evidence type="ECO:0000256" key="20">
    <source>
        <dbReference type="PIRSR" id="PIRSR601287-1"/>
    </source>
</evidence>
<dbReference type="PANTHER" id="PTHR11709">
    <property type="entry name" value="MULTI-COPPER OXIDASE"/>
    <property type="match status" value="1"/>
</dbReference>
<dbReference type="PANTHER" id="PTHR11709:SF394">
    <property type="entry name" value="FI03373P-RELATED"/>
    <property type="match status" value="1"/>
</dbReference>
<feature type="domain" description="Plastocyanin-like" evidence="23">
    <location>
        <begin position="390"/>
        <end position="490"/>
    </location>
</feature>
<comment type="catalytic activity">
    <reaction evidence="19">
        <text>nitric oxide + Fe(III)-[cytochrome c] + H2O = Fe(II)-[cytochrome c] + nitrite + 2 H(+)</text>
        <dbReference type="Rhea" id="RHEA:15233"/>
        <dbReference type="Rhea" id="RHEA-COMP:10350"/>
        <dbReference type="Rhea" id="RHEA-COMP:14399"/>
        <dbReference type="ChEBI" id="CHEBI:15377"/>
        <dbReference type="ChEBI" id="CHEBI:15378"/>
        <dbReference type="ChEBI" id="CHEBI:16301"/>
        <dbReference type="ChEBI" id="CHEBI:16480"/>
        <dbReference type="ChEBI" id="CHEBI:29033"/>
        <dbReference type="ChEBI" id="CHEBI:29034"/>
        <dbReference type="EC" id="1.7.2.1"/>
    </reaction>
</comment>
<feature type="region of interest" description="Disordered" evidence="21">
    <location>
        <begin position="335"/>
        <end position="356"/>
    </location>
</feature>
<evidence type="ECO:0000256" key="17">
    <source>
        <dbReference type="ARBA" id="ARBA00023063"/>
    </source>
</evidence>
<dbReference type="Gene3D" id="2.60.40.420">
    <property type="entry name" value="Cupredoxins - blue copper proteins"/>
    <property type="match status" value="2"/>
</dbReference>
<dbReference type="PROSITE" id="PS00080">
    <property type="entry name" value="MULTICOPPER_OXIDASE2"/>
    <property type="match status" value="1"/>
</dbReference>
<dbReference type="InterPro" id="IPR045087">
    <property type="entry name" value="Cu-oxidase_fam"/>
</dbReference>
<dbReference type="Proteomes" id="UP000199488">
    <property type="component" value="Unassembled WGS sequence"/>
</dbReference>
<dbReference type="GO" id="GO:0042597">
    <property type="term" value="C:periplasmic space"/>
    <property type="evidence" value="ECO:0007669"/>
    <property type="project" value="UniProtKB-SubCell"/>
</dbReference>
<dbReference type="GO" id="GO:0005507">
    <property type="term" value="F:copper ion binding"/>
    <property type="evidence" value="ECO:0007669"/>
    <property type="project" value="InterPro"/>
</dbReference>
<keyword evidence="11 20" id="KW-0479">Metal-binding</keyword>
<protein>
    <recommendedName>
        <fullName evidence="9">Copper-containing nitrite reductase</fullName>
        <ecNumber evidence="8">1.7.2.1</ecNumber>
    </recommendedName>
    <alternativeName>
        <fullName evidence="18">Cu-NIR</fullName>
    </alternativeName>
</protein>
<proteinExistence type="inferred from homology"/>
<evidence type="ECO:0000256" key="1">
    <source>
        <dbReference type="ARBA" id="ARBA00001960"/>
    </source>
</evidence>
<comment type="subcellular location">
    <subcellularLocation>
        <location evidence="4">Periplasm</location>
    </subcellularLocation>
</comment>
<evidence type="ECO:0000256" key="19">
    <source>
        <dbReference type="ARBA" id="ARBA00049340"/>
    </source>
</evidence>
<dbReference type="UniPathway" id="UPA00652">
    <property type="reaction ID" value="UER00707"/>
</dbReference>